<keyword evidence="5" id="KW-1185">Reference proteome</keyword>
<dbReference type="SMART" id="SM00883">
    <property type="entry name" value="Cpn10"/>
    <property type="match status" value="1"/>
</dbReference>
<dbReference type="RefSeq" id="WP_109340318.1">
    <property type="nucleotide sequence ID" value="NZ_CP029347.1"/>
</dbReference>
<dbReference type="Gene3D" id="2.30.33.40">
    <property type="entry name" value="GroES chaperonin"/>
    <property type="match status" value="1"/>
</dbReference>
<comment type="similarity">
    <text evidence="1 3">Belongs to the GroES chaperonin family.</text>
</comment>
<accession>A0A2S2E563</accession>
<dbReference type="Pfam" id="PF00166">
    <property type="entry name" value="Cpn10"/>
    <property type="match status" value="1"/>
</dbReference>
<dbReference type="SUPFAM" id="SSF50129">
    <property type="entry name" value="GroES-like"/>
    <property type="match status" value="1"/>
</dbReference>
<dbReference type="AlphaFoldDB" id="A0A2S2E563"/>
<keyword evidence="2 3" id="KW-0143">Chaperone</keyword>
<evidence type="ECO:0000256" key="3">
    <source>
        <dbReference type="RuleBase" id="RU000535"/>
    </source>
</evidence>
<evidence type="ECO:0000313" key="5">
    <source>
        <dbReference type="Proteomes" id="UP000245728"/>
    </source>
</evidence>
<dbReference type="CDD" id="cd00320">
    <property type="entry name" value="cpn10"/>
    <property type="match status" value="1"/>
</dbReference>
<gene>
    <name evidence="4" type="ORF">HMF8227_02321</name>
</gene>
<comment type="function">
    <text evidence="3">Together with the chaperonin GroEL, plays an essential role in assisting protein folding. The GroEL-GroES system forms a nano-cage that allows encapsulation of the non-native substrate proteins and provides a physical environment optimized to promote and accelerate protein folding. GroES binds to the apical surface of the GroEL ring, thereby capping the opening of the GroEL channel.</text>
</comment>
<dbReference type="InterPro" id="IPR011032">
    <property type="entry name" value="GroES-like_sf"/>
</dbReference>
<dbReference type="InterPro" id="IPR037124">
    <property type="entry name" value="Chaperonin_GroES_sf"/>
</dbReference>
<proteinExistence type="inferred from homology"/>
<protein>
    <recommendedName>
        <fullName evidence="3">10 kDa chaperonin</fullName>
    </recommendedName>
</protein>
<comment type="subunit">
    <text evidence="3">Heptamer of 7 subunits arranged in a ring.</text>
</comment>
<dbReference type="PRINTS" id="PR00297">
    <property type="entry name" value="CHAPERONIN10"/>
</dbReference>
<dbReference type="OrthoDB" id="5918415at2"/>
<dbReference type="InterPro" id="IPR020818">
    <property type="entry name" value="Chaperonin_GroES"/>
</dbReference>
<evidence type="ECO:0000313" key="4">
    <source>
        <dbReference type="EMBL" id="AWL12773.1"/>
    </source>
</evidence>
<dbReference type="GO" id="GO:0044183">
    <property type="term" value="F:protein folding chaperone"/>
    <property type="evidence" value="ECO:0007669"/>
    <property type="project" value="InterPro"/>
</dbReference>
<organism evidence="4 5">
    <name type="scientific">Saliniradius amylolyticus</name>
    <dbReference type="NCBI Taxonomy" id="2183582"/>
    <lineage>
        <taxon>Bacteria</taxon>
        <taxon>Pseudomonadati</taxon>
        <taxon>Pseudomonadota</taxon>
        <taxon>Gammaproteobacteria</taxon>
        <taxon>Alteromonadales</taxon>
        <taxon>Alteromonadaceae</taxon>
        <taxon>Saliniradius</taxon>
    </lineage>
</organism>
<name>A0A2S2E563_9ALTE</name>
<dbReference type="Proteomes" id="UP000245728">
    <property type="component" value="Chromosome"/>
</dbReference>
<dbReference type="EMBL" id="CP029347">
    <property type="protein sequence ID" value="AWL12773.1"/>
    <property type="molecule type" value="Genomic_DNA"/>
</dbReference>
<dbReference type="GO" id="GO:0005524">
    <property type="term" value="F:ATP binding"/>
    <property type="evidence" value="ECO:0007669"/>
    <property type="project" value="InterPro"/>
</dbReference>
<dbReference type="KEGG" id="salh:HMF8227_02321"/>
<reference evidence="4 5" key="1">
    <citation type="submission" date="2018-05" db="EMBL/GenBank/DDBJ databases">
        <title>Salinimonas sp. HMF8227 Genome sequencing and assembly.</title>
        <authorList>
            <person name="Kang H."/>
            <person name="Kang J."/>
            <person name="Cha I."/>
            <person name="Kim H."/>
            <person name="Joh K."/>
        </authorList>
    </citation>
    <scope>NUCLEOTIDE SEQUENCE [LARGE SCALE GENOMIC DNA]</scope>
    <source>
        <strain evidence="4 5">HMF8227</strain>
    </source>
</reference>
<evidence type="ECO:0000256" key="1">
    <source>
        <dbReference type="ARBA" id="ARBA00006975"/>
    </source>
</evidence>
<sequence length="83" mass="9338">MTIKPIRDLILVRRLESQSASIIENPNPKPEPYGIVLRVGPAVRHIATGEKVYFNRYSGIELESNGETLLLLSEPEILGYYTP</sequence>
<evidence type="ECO:0000256" key="2">
    <source>
        <dbReference type="ARBA" id="ARBA00023186"/>
    </source>
</evidence>